<protein>
    <recommendedName>
        <fullName evidence="2">KIB1-4 beta-propeller domain-containing protein</fullName>
    </recommendedName>
</protein>
<dbReference type="PANTHER" id="PTHR44259">
    <property type="entry name" value="OS07G0183000 PROTEIN-RELATED"/>
    <property type="match status" value="1"/>
</dbReference>
<dbReference type="InterPro" id="IPR005174">
    <property type="entry name" value="KIB1-4_b-propeller"/>
</dbReference>
<feature type="compositionally biased region" description="Acidic residues" evidence="1">
    <location>
        <begin position="59"/>
        <end position="136"/>
    </location>
</feature>
<dbReference type="OrthoDB" id="642536at2759"/>
<evidence type="ECO:0000259" key="2">
    <source>
        <dbReference type="Pfam" id="PF03478"/>
    </source>
</evidence>
<feature type="compositionally biased region" description="Basic and acidic residues" evidence="1">
    <location>
        <begin position="137"/>
        <end position="148"/>
    </location>
</feature>
<dbReference type="InterPro" id="IPR050942">
    <property type="entry name" value="F-box_BR-signaling"/>
</dbReference>
<organism evidence="3 4">
    <name type="scientific">Cuscuta campestris</name>
    <dbReference type="NCBI Taxonomy" id="132261"/>
    <lineage>
        <taxon>Eukaryota</taxon>
        <taxon>Viridiplantae</taxon>
        <taxon>Streptophyta</taxon>
        <taxon>Embryophyta</taxon>
        <taxon>Tracheophyta</taxon>
        <taxon>Spermatophyta</taxon>
        <taxon>Magnoliopsida</taxon>
        <taxon>eudicotyledons</taxon>
        <taxon>Gunneridae</taxon>
        <taxon>Pentapetalae</taxon>
        <taxon>asterids</taxon>
        <taxon>lamiids</taxon>
        <taxon>Solanales</taxon>
        <taxon>Convolvulaceae</taxon>
        <taxon>Cuscuteae</taxon>
        <taxon>Cuscuta</taxon>
        <taxon>Cuscuta subgen. Grammica</taxon>
        <taxon>Cuscuta sect. Cleistogrammica</taxon>
    </lineage>
</organism>
<feature type="region of interest" description="Disordered" evidence="1">
    <location>
        <begin position="50"/>
        <end position="151"/>
    </location>
</feature>
<dbReference type="EMBL" id="OOIL02000547">
    <property type="protein sequence ID" value="VFQ66307.1"/>
    <property type="molecule type" value="Genomic_DNA"/>
</dbReference>
<name>A0A484KT50_9ASTE</name>
<dbReference type="Proteomes" id="UP000595140">
    <property type="component" value="Unassembled WGS sequence"/>
</dbReference>
<gene>
    <name evidence="3" type="ORF">CCAM_LOCUS8083</name>
</gene>
<evidence type="ECO:0000256" key="1">
    <source>
        <dbReference type="SAM" id="MobiDB-lite"/>
    </source>
</evidence>
<feature type="domain" description="KIB1-4 beta-propeller" evidence="2">
    <location>
        <begin position="160"/>
        <end position="459"/>
    </location>
</feature>
<sequence length="484" mass="54865">MEVLGRLVLLDDMVVFGAVCKSWRSVSVAAALHHKIRTPPAVPFLLLPEEQPQQQQQETVEEKEPEEQEETDEEYEEEIETEEEEETEEDDEEYEEEETEEEDEEEKQEEETEEEEAKETEPEEEEKGTQEEEEEKGTETEAEEKGAAEEGWGVRKSYCLAEKRIYRLRMPQTMGKKCFSIGFGWMLTIGLDSQIHIVHLLRRGRQISLPPPSSLPQRYDPTAFTPHQIRCGTFRKALASADPYLSSPRSSSPCIIMAIHGGLWHLAFTRPGAHDAWTGVDLPTPRNFFMDVVFHRHKFYAVTQAGRITVCTITYDDRVSATDLGTESSSHVDEVSQKYLVESRAGDLLLVCRILDVEASNRKREDITDRFEVLRLEERAAADGAGPTDDDDGSSSRRKKYEFTRVDSLGDQAIFVGDNASFSLTASSANGCKPNCIYFTHDEFQFGIKPIGSDMGVYNVGDGTIERIPVVHSLSSFCHPLWYI</sequence>
<proteinExistence type="predicted"/>
<reference evidence="3 4" key="1">
    <citation type="submission" date="2018-04" db="EMBL/GenBank/DDBJ databases">
        <authorList>
            <person name="Vogel A."/>
        </authorList>
    </citation>
    <scope>NUCLEOTIDE SEQUENCE [LARGE SCALE GENOMIC DNA]</scope>
</reference>
<keyword evidence="4" id="KW-1185">Reference proteome</keyword>
<accession>A0A484KT50</accession>
<evidence type="ECO:0000313" key="4">
    <source>
        <dbReference type="Proteomes" id="UP000595140"/>
    </source>
</evidence>
<evidence type="ECO:0000313" key="3">
    <source>
        <dbReference type="EMBL" id="VFQ66307.1"/>
    </source>
</evidence>
<dbReference type="Pfam" id="PF03478">
    <property type="entry name" value="Beta-prop_KIB1-4"/>
    <property type="match status" value="1"/>
</dbReference>
<dbReference type="AlphaFoldDB" id="A0A484KT50"/>